<dbReference type="PRINTS" id="PR00081">
    <property type="entry name" value="GDHRDH"/>
</dbReference>
<evidence type="ECO:0000313" key="3">
    <source>
        <dbReference type="EMBL" id="MDT0473436.1"/>
    </source>
</evidence>
<feature type="domain" description="Ketoreductase" evidence="2">
    <location>
        <begin position="2"/>
        <end position="191"/>
    </location>
</feature>
<dbReference type="InterPro" id="IPR020904">
    <property type="entry name" value="Sc_DH/Rdtase_CS"/>
</dbReference>
<dbReference type="InterPro" id="IPR051911">
    <property type="entry name" value="SDR_oxidoreductase"/>
</dbReference>
<organism evidence="3 4">
    <name type="scientific">Streptomyces hintoniae</name>
    <dbReference type="NCBI Taxonomy" id="3075521"/>
    <lineage>
        <taxon>Bacteria</taxon>
        <taxon>Bacillati</taxon>
        <taxon>Actinomycetota</taxon>
        <taxon>Actinomycetes</taxon>
        <taxon>Kitasatosporales</taxon>
        <taxon>Streptomycetaceae</taxon>
        <taxon>Streptomyces</taxon>
    </lineage>
</organism>
<reference evidence="3" key="1">
    <citation type="submission" date="2024-05" db="EMBL/GenBank/DDBJ databases">
        <title>30 novel species of actinomycetes from the DSMZ collection.</title>
        <authorList>
            <person name="Nouioui I."/>
        </authorList>
    </citation>
    <scope>NUCLEOTIDE SEQUENCE</scope>
    <source>
        <strain evidence="3">DSM 41014</strain>
    </source>
</reference>
<proteinExistence type="inferred from homology"/>
<comment type="similarity">
    <text evidence="1">Belongs to the short-chain dehydrogenases/reductases (SDR) family.</text>
</comment>
<dbReference type="PANTHER" id="PTHR43976:SF9">
    <property type="entry name" value="OXIDOREDUCTASE"/>
    <property type="match status" value="1"/>
</dbReference>
<gene>
    <name evidence="3" type="ORF">RM863_15005</name>
</gene>
<dbReference type="EMBL" id="JAVRFF010000015">
    <property type="protein sequence ID" value="MDT0473436.1"/>
    <property type="molecule type" value="Genomic_DNA"/>
</dbReference>
<comment type="caution">
    <text evidence="3">The sequence shown here is derived from an EMBL/GenBank/DDBJ whole genome shotgun (WGS) entry which is preliminary data.</text>
</comment>
<name>A0ABU2UJK4_9ACTN</name>
<protein>
    <submittedName>
        <fullName evidence="3">SDR family NAD(P)-dependent oxidoreductase</fullName>
    </submittedName>
</protein>
<dbReference type="Proteomes" id="UP001180489">
    <property type="component" value="Unassembled WGS sequence"/>
</dbReference>
<evidence type="ECO:0000259" key="2">
    <source>
        <dbReference type="SMART" id="SM00822"/>
    </source>
</evidence>
<dbReference type="InterPro" id="IPR057326">
    <property type="entry name" value="KR_dom"/>
</dbReference>
<dbReference type="InterPro" id="IPR036291">
    <property type="entry name" value="NAD(P)-bd_dom_sf"/>
</dbReference>
<dbReference type="InterPro" id="IPR002347">
    <property type="entry name" value="SDR_fam"/>
</dbReference>
<dbReference type="SUPFAM" id="SSF51735">
    <property type="entry name" value="NAD(P)-binding Rossmann-fold domains"/>
    <property type="match status" value="1"/>
</dbReference>
<dbReference type="RefSeq" id="WP_311635355.1">
    <property type="nucleotide sequence ID" value="NZ_JAVRFF010000015.1"/>
</dbReference>
<dbReference type="Pfam" id="PF00106">
    <property type="entry name" value="adh_short"/>
    <property type="match status" value="1"/>
</dbReference>
<dbReference type="Gene3D" id="3.40.50.720">
    <property type="entry name" value="NAD(P)-binding Rossmann-like Domain"/>
    <property type="match status" value="1"/>
</dbReference>
<sequence length="296" mass="31203">MSTVLITGAATGIGNLTAKALARAGHRVHATMRSPEGRNAPRAQELRDIAAAEGVDLRVAELDVSSQESADAAVAAVLADGGDLDVVIHNAGHLLVGYVEAFTAEEMAHLIDVNTLGVQRLNRAALPHLRRRGSGTLLYVGSTTSVTTPPFLGPYVVSKAAMDSLALVTSYEVAPLGIETVIVMPGAFTEGTDHFPKAGRAADTAVAEAYQALDPLVARNEEATASLFTPGTHADPVVVAEEITRILALPYGERPFRSVVDLTNSSVEQANDAVTEARTDFVRRMGFGEVLELRRA</sequence>
<accession>A0ABU2UJK4</accession>
<evidence type="ECO:0000256" key="1">
    <source>
        <dbReference type="ARBA" id="ARBA00006484"/>
    </source>
</evidence>
<dbReference type="PANTHER" id="PTHR43976">
    <property type="entry name" value="SHORT CHAIN DEHYDROGENASE"/>
    <property type="match status" value="1"/>
</dbReference>
<dbReference type="PROSITE" id="PS00061">
    <property type="entry name" value="ADH_SHORT"/>
    <property type="match status" value="1"/>
</dbReference>
<dbReference type="SMART" id="SM00822">
    <property type="entry name" value="PKS_KR"/>
    <property type="match status" value="1"/>
</dbReference>
<evidence type="ECO:0000313" key="4">
    <source>
        <dbReference type="Proteomes" id="UP001180489"/>
    </source>
</evidence>
<keyword evidence="4" id="KW-1185">Reference proteome</keyword>